<protein>
    <submittedName>
        <fullName evidence="7">SulP family inorganic anion transporter</fullName>
    </submittedName>
</protein>
<feature type="transmembrane region" description="Helical" evidence="5">
    <location>
        <begin position="16"/>
        <end position="37"/>
    </location>
</feature>
<dbReference type="Proteomes" id="UP001297581">
    <property type="component" value="Unassembled WGS sequence"/>
</dbReference>
<feature type="transmembrane region" description="Helical" evidence="5">
    <location>
        <begin position="197"/>
        <end position="214"/>
    </location>
</feature>
<dbReference type="Gene3D" id="3.30.750.24">
    <property type="entry name" value="STAS domain"/>
    <property type="match status" value="1"/>
</dbReference>
<dbReference type="CDD" id="cd07042">
    <property type="entry name" value="STAS_SulP_like_sulfate_transporter"/>
    <property type="match status" value="1"/>
</dbReference>
<feature type="transmembrane region" description="Helical" evidence="5">
    <location>
        <begin position="43"/>
        <end position="61"/>
    </location>
</feature>
<keyword evidence="2 5" id="KW-0812">Transmembrane</keyword>
<dbReference type="InterPro" id="IPR002645">
    <property type="entry name" value="STAS_dom"/>
</dbReference>
<accession>A0AAJ1BJD8</accession>
<dbReference type="InterPro" id="IPR001902">
    <property type="entry name" value="SLC26A/SulP_fam"/>
</dbReference>
<feature type="transmembrane region" description="Helical" evidence="5">
    <location>
        <begin position="374"/>
        <end position="399"/>
    </location>
</feature>
<keyword evidence="3 5" id="KW-1133">Transmembrane helix</keyword>
<evidence type="ECO:0000256" key="4">
    <source>
        <dbReference type="ARBA" id="ARBA00023136"/>
    </source>
</evidence>
<evidence type="ECO:0000256" key="5">
    <source>
        <dbReference type="SAM" id="Phobius"/>
    </source>
</evidence>
<comment type="subcellular location">
    <subcellularLocation>
        <location evidence="1">Membrane</location>
        <topology evidence="1">Multi-pass membrane protein</topology>
    </subcellularLocation>
</comment>
<comment type="caution">
    <text evidence="7">The sequence shown here is derived from an EMBL/GenBank/DDBJ whole genome shotgun (WGS) entry which is preliminary data.</text>
</comment>
<dbReference type="GO" id="GO:0016020">
    <property type="term" value="C:membrane"/>
    <property type="evidence" value="ECO:0007669"/>
    <property type="project" value="UniProtKB-SubCell"/>
</dbReference>
<evidence type="ECO:0000313" key="8">
    <source>
        <dbReference type="Proteomes" id="UP001297581"/>
    </source>
</evidence>
<dbReference type="GO" id="GO:0055085">
    <property type="term" value="P:transmembrane transport"/>
    <property type="evidence" value="ECO:0007669"/>
    <property type="project" value="InterPro"/>
</dbReference>
<evidence type="ECO:0000256" key="2">
    <source>
        <dbReference type="ARBA" id="ARBA00022692"/>
    </source>
</evidence>
<keyword evidence="8" id="KW-1185">Reference proteome</keyword>
<gene>
    <name evidence="7" type="ORF">MJ923_16025</name>
</gene>
<evidence type="ECO:0000256" key="1">
    <source>
        <dbReference type="ARBA" id="ARBA00004141"/>
    </source>
</evidence>
<evidence type="ECO:0000256" key="3">
    <source>
        <dbReference type="ARBA" id="ARBA00022989"/>
    </source>
</evidence>
<sequence length="561" mass="59034">MPIFNAFDSKSRANDVMGGVTAAIVSLPLALAFGVASGAGAQAGIYGALLVGLFAAIFGGTRTLISEPTGPMTVVMTAVIASFTAAHPDKGLAMAFTVVMIAGLMQILLGALKFGRYITLMPYSVISGFMSGIGVLLIILQLPNLVGVSGITGGAVGVIESLPEISANIKWPELTLAVSALALMHFVPKLLPMRLPPQLLALVFCTLASVLFFDIDDIRRIGELSIGLPSLVMPTFTYGELTHMLISGVMLGALGCIDSLITAVITDRLTREEHDSDKELIGQGIGNIASGLCGGLPGAGSTMGTVVNIQSGATSALSGVVRVLALLVAFFAAADIVEYIPMAVLAAIAFKVGLNILDWAFVKRAHQLSRSAAFTMYTVLVLTVFVDLIVAVGVGMFIANLITIDRLSRLQEHNINAINDSGDASDMRPNEKRLLDAINEKSNTLLLSLSGPMIFGVAKTLQRESIAVKNADTLVLDLCRVPFMDSTTGLAIENVLLDAKDCGCNVYLVVPQRYKWEANFVERHSDLPTFHSRVDALSSLAGSLGIEADAPQAKTDKAATA</sequence>
<feature type="transmembrane region" description="Helical" evidence="5">
    <location>
        <begin position="92"/>
        <end position="112"/>
    </location>
</feature>
<evidence type="ECO:0000313" key="7">
    <source>
        <dbReference type="EMBL" id="MCH4295813.1"/>
    </source>
</evidence>
<dbReference type="AlphaFoldDB" id="A0AAJ1BJD8"/>
<feature type="transmembrane region" description="Helical" evidence="5">
    <location>
        <begin position="313"/>
        <end position="333"/>
    </location>
</feature>
<dbReference type="RefSeq" id="WP_240591937.1">
    <property type="nucleotide sequence ID" value="NZ_JAKUDL010000006.1"/>
</dbReference>
<dbReference type="InterPro" id="IPR036513">
    <property type="entry name" value="STAS_dom_sf"/>
</dbReference>
<reference evidence="7 8" key="1">
    <citation type="submission" date="2022-02" db="EMBL/GenBank/DDBJ databases">
        <title>The genome sequence of Shewanella sp. 3B26.</title>
        <authorList>
            <person name="Du J."/>
        </authorList>
    </citation>
    <scope>NUCLEOTIDE SEQUENCE [LARGE SCALE GENOMIC DNA]</scope>
    <source>
        <strain evidence="7 8">3B26</strain>
    </source>
</reference>
<dbReference type="Pfam" id="PF00916">
    <property type="entry name" value="Sulfate_transp"/>
    <property type="match status" value="1"/>
</dbReference>
<feature type="transmembrane region" description="Helical" evidence="5">
    <location>
        <begin position="245"/>
        <end position="265"/>
    </location>
</feature>
<dbReference type="EMBL" id="JAKUDL010000006">
    <property type="protein sequence ID" value="MCH4295813.1"/>
    <property type="molecule type" value="Genomic_DNA"/>
</dbReference>
<feature type="transmembrane region" description="Helical" evidence="5">
    <location>
        <begin position="119"/>
        <end position="139"/>
    </location>
</feature>
<feature type="domain" description="STAS" evidence="6">
    <location>
        <begin position="434"/>
        <end position="509"/>
    </location>
</feature>
<dbReference type="SUPFAM" id="SSF52091">
    <property type="entry name" value="SpoIIaa-like"/>
    <property type="match status" value="1"/>
</dbReference>
<name>A0AAJ1BJD8_9GAMM</name>
<feature type="transmembrane region" description="Helical" evidence="5">
    <location>
        <begin position="339"/>
        <end position="362"/>
    </location>
</feature>
<dbReference type="InterPro" id="IPR011547">
    <property type="entry name" value="SLC26A/SulP_dom"/>
</dbReference>
<keyword evidence="4 5" id="KW-0472">Membrane</keyword>
<proteinExistence type="predicted"/>
<dbReference type="PROSITE" id="PS50801">
    <property type="entry name" value="STAS"/>
    <property type="match status" value="1"/>
</dbReference>
<organism evidence="7 8">
    <name type="scientific">Shewanella zhuhaiensis</name>
    <dbReference type="NCBI Taxonomy" id="2919576"/>
    <lineage>
        <taxon>Bacteria</taxon>
        <taxon>Pseudomonadati</taxon>
        <taxon>Pseudomonadota</taxon>
        <taxon>Gammaproteobacteria</taxon>
        <taxon>Alteromonadales</taxon>
        <taxon>Shewanellaceae</taxon>
        <taxon>Shewanella</taxon>
    </lineage>
</organism>
<dbReference type="Pfam" id="PF01740">
    <property type="entry name" value="STAS"/>
    <property type="match status" value="1"/>
</dbReference>
<evidence type="ECO:0000259" key="6">
    <source>
        <dbReference type="PROSITE" id="PS50801"/>
    </source>
</evidence>
<dbReference type="PANTHER" id="PTHR11814">
    <property type="entry name" value="SULFATE TRANSPORTER"/>
    <property type="match status" value="1"/>
</dbReference>